<feature type="domain" description="DUF6534" evidence="2">
    <location>
        <begin position="182"/>
        <end position="267"/>
    </location>
</feature>
<dbReference type="STRING" id="139825.A0A401H286"/>
<dbReference type="Pfam" id="PF20152">
    <property type="entry name" value="DUF6534"/>
    <property type="match status" value="1"/>
</dbReference>
<protein>
    <recommendedName>
        <fullName evidence="2">DUF6534 domain-containing protein</fullName>
    </recommendedName>
</protein>
<dbReference type="PANTHER" id="PTHR40465">
    <property type="entry name" value="CHROMOSOME 1, WHOLE GENOME SHOTGUN SEQUENCE"/>
    <property type="match status" value="1"/>
</dbReference>
<dbReference type="InParanoid" id="A0A401H286"/>
<keyword evidence="4" id="KW-1185">Reference proteome</keyword>
<sequence>MSNSSDSAAAQAAAVLAAEQDLLKTDFGAIFAGTFIAVLLLGFVLAQLYMYYTRYPKDPIGMKLFVGFILFVDTLSCGILVAWFYIAFINHWGDITVFETGDWLIATDPFFLGFIAMCNHFYFSRRVYLITKNVYLTILICICGLGAGSTGLAVTIIWAKYQFRFQDIILEKAAFTTWMSWSVVGDLLITISITWYLQHRKSGFKKTDTLVDKIIRNTMQNGLLTAATATVDLIMYLAMTQTDYLALSVILPRLHVNSIMSSLNSREPHHVESPSSEASAMFNSRVLRPDHAEVMVHVETHEMAETAKSAPDWEHKTSAV</sequence>
<keyword evidence="1" id="KW-1133">Transmembrane helix</keyword>
<dbReference type="PANTHER" id="PTHR40465:SF1">
    <property type="entry name" value="DUF6534 DOMAIN-CONTAINING PROTEIN"/>
    <property type="match status" value="1"/>
</dbReference>
<dbReference type="EMBL" id="BFAD01000013">
    <property type="protein sequence ID" value="GBE88502.1"/>
    <property type="molecule type" value="Genomic_DNA"/>
</dbReference>
<gene>
    <name evidence="3" type="ORF">SCP_1303180</name>
</gene>
<dbReference type="Proteomes" id="UP000287166">
    <property type="component" value="Unassembled WGS sequence"/>
</dbReference>
<feature type="transmembrane region" description="Helical" evidence="1">
    <location>
        <begin position="134"/>
        <end position="158"/>
    </location>
</feature>
<evidence type="ECO:0000259" key="2">
    <source>
        <dbReference type="Pfam" id="PF20152"/>
    </source>
</evidence>
<keyword evidence="1" id="KW-0812">Transmembrane</keyword>
<organism evidence="3 4">
    <name type="scientific">Sparassis crispa</name>
    <dbReference type="NCBI Taxonomy" id="139825"/>
    <lineage>
        <taxon>Eukaryota</taxon>
        <taxon>Fungi</taxon>
        <taxon>Dikarya</taxon>
        <taxon>Basidiomycota</taxon>
        <taxon>Agaricomycotina</taxon>
        <taxon>Agaricomycetes</taxon>
        <taxon>Polyporales</taxon>
        <taxon>Sparassidaceae</taxon>
        <taxon>Sparassis</taxon>
    </lineage>
</organism>
<dbReference type="InterPro" id="IPR045339">
    <property type="entry name" value="DUF6534"/>
</dbReference>
<evidence type="ECO:0000256" key="1">
    <source>
        <dbReference type="SAM" id="Phobius"/>
    </source>
</evidence>
<feature type="transmembrane region" description="Helical" evidence="1">
    <location>
        <begin position="103"/>
        <end position="122"/>
    </location>
</feature>
<evidence type="ECO:0000313" key="4">
    <source>
        <dbReference type="Proteomes" id="UP000287166"/>
    </source>
</evidence>
<evidence type="ECO:0000313" key="3">
    <source>
        <dbReference type="EMBL" id="GBE88502.1"/>
    </source>
</evidence>
<dbReference type="OrthoDB" id="3183258at2759"/>
<dbReference type="GeneID" id="38785419"/>
<comment type="caution">
    <text evidence="3">The sequence shown here is derived from an EMBL/GenBank/DDBJ whole genome shotgun (WGS) entry which is preliminary data.</text>
</comment>
<feature type="transmembrane region" description="Helical" evidence="1">
    <location>
        <begin position="178"/>
        <end position="197"/>
    </location>
</feature>
<feature type="transmembrane region" description="Helical" evidence="1">
    <location>
        <begin position="64"/>
        <end position="88"/>
    </location>
</feature>
<reference evidence="3 4" key="1">
    <citation type="journal article" date="2018" name="Sci. Rep.">
        <title>Genome sequence of the cauliflower mushroom Sparassis crispa (Hanabiratake) and its association with beneficial usage.</title>
        <authorList>
            <person name="Kiyama R."/>
            <person name="Furutani Y."/>
            <person name="Kawaguchi K."/>
            <person name="Nakanishi T."/>
        </authorList>
    </citation>
    <scope>NUCLEOTIDE SEQUENCE [LARGE SCALE GENOMIC DNA]</scope>
</reference>
<proteinExistence type="predicted"/>
<keyword evidence="1" id="KW-0472">Membrane</keyword>
<feature type="transmembrane region" description="Helical" evidence="1">
    <location>
        <begin position="27"/>
        <end position="52"/>
    </location>
</feature>
<dbReference type="AlphaFoldDB" id="A0A401H286"/>
<name>A0A401H286_9APHY</name>
<accession>A0A401H286</accession>
<dbReference type="RefSeq" id="XP_027619415.1">
    <property type="nucleotide sequence ID" value="XM_027763614.1"/>
</dbReference>